<feature type="transmembrane region" description="Helical" evidence="1">
    <location>
        <begin position="70"/>
        <end position="88"/>
    </location>
</feature>
<accession>A0A6J4LZ38</accession>
<organism evidence="2">
    <name type="scientific">uncultured Nocardioidaceae bacterium</name>
    <dbReference type="NCBI Taxonomy" id="253824"/>
    <lineage>
        <taxon>Bacteria</taxon>
        <taxon>Bacillati</taxon>
        <taxon>Actinomycetota</taxon>
        <taxon>Actinomycetes</taxon>
        <taxon>Propionibacteriales</taxon>
        <taxon>Nocardioidaceae</taxon>
        <taxon>environmental samples</taxon>
    </lineage>
</organism>
<name>A0A6J4LZ38_9ACTN</name>
<feature type="transmembrane region" description="Helical" evidence="1">
    <location>
        <begin position="41"/>
        <end position="63"/>
    </location>
</feature>
<sequence length="131" mass="13447">MRAGGRSTAEGPGRLLVAVYAVFALSASARSLVQISTDFSAAPLAYALSGVAAVVYVAATFALARDARSLAWAAVLVELVGVLAIGTLSVLQPADFADATVWSRFGQGYGYVPLVLPVFGLLWLGRTGAAD</sequence>
<gene>
    <name evidence="2" type="ORF">AVDCRST_MAG29-1789</name>
</gene>
<keyword evidence="1" id="KW-0472">Membrane</keyword>
<protein>
    <submittedName>
        <fullName evidence="2">Integral membrane protein</fullName>
    </submittedName>
</protein>
<proteinExistence type="predicted"/>
<feature type="transmembrane region" description="Helical" evidence="1">
    <location>
        <begin position="108"/>
        <end position="125"/>
    </location>
</feature>
<keyword evidence="1" id="KW-0812">Transmembrane</keyword>
<evidence type="ECO:0000313" key="2">
    <source>
        <dbReference type="EMBL" id="CAA9344651.1"/>
    </source>
</evidence>
<dbReference type="AlphaFoldDB" id="A0A6J4LZ38"/>
<dbReference type="EMBL" id="CADCUG010000114">
    <property type="protein sequence ID" value="CAA9344651.1"/>
    <property type="molecule type" value="Genomic_DNA"/>
</dbReference>
<evidence type="ECO:0000256" key="1">
    <source>
        <dbReference type="SAM" id="Phobius"/>
    </source>
</evidence>
<reference evidence="2" key="1">
    <citation type="submission" date="2020-02" db="EMBL/GenBank/DDBJ databases">
        <authorList>
            <person name="Meier V. D."/>
        </authorList>
    </citation>
    <scope>NUCLEOTIDE SEQUENCE</scope>
    <source>
        <strain evidence="2">AVDCRST_MAG29</strain>
    </source>
</reference>
<keyword evidence="1" id="KW-1133">Transmembrane helix</keyword>